<name>A0A7R8US44_HERIL</name>
<dbReference type="Proteomes" id="UP000594454">
    <property type="component" value="Chromosome 3"/>
</dbReference>
<feature type="compositionally biased region" description="Polar residues" evidence="1">
    <location>
        <begin position="65"/>
        <end position="76"/>
    </location>
</feature>
<protein>
    <submittedName>
        <fullName evidence="2">Uncharacterized protein</fullName>
    </submittedName>
</protein>
<evidence type="ECO:0000313" key="3">
    <source>
        <dbReference type="Proteomes" id="UP000594454"/>
    </source>
</evidence>
<reference evidence="2 3" key="1">
    <citation type="submission" date="2020-11" db="EMBL/GenBank/DDBJ databases">
        <authorList>
            <person name="Wallbank WR R."/>
            <person name="Pardo Diaz C."/>
            <person name="Kozak K."/>
            <person name="Martin S."/>
            <person name="Jiggins C."/>
            <person name="Moest M."/>
            <person name="Warren A I."/>
            <person name="Generalovic N T."/>
            <person name="Byers J.R.P. K."/>
            <person name="Montejo-Kovacevich G."/>
            <person name="Yen C E."/>
        </authorList>
    </citation>
    <scope>NUCLEOTIDE SEQUENCE [LARGE SCALE GENOMIC DNA]</scope>
</reference>
<accession>A0A7R8US44</accession>
<feature type="region of interest" description="Disordered" evidence="1">
    <location>
        <begin position="138"/>
        <end position="185"/>
    </location>
</feature>
<evidence type="ECO:0000313" key="2">
    <source>
        <dbReference type="EMBL" id="CAD7086016.1"/>
    </source>
</evidence>
<organism evidence="2 3">
    <name type="scientific">Hermetia illucens</name>
    <name type="common">Black soldier fly</name>
    <dbReference type="NCBI Taxonomy" id="343691"/>
    <lineage>
        <taxon>Eukaryota</taxon>
        <taxon>Metazoa</taxon>
        <taxon>Ecdysozoa</taxon>
        <taxon>Arthropoda</taxon>
        <taxon>Hexapoda</taxon>
        <taxon>Insecta</taxon>
        <taxon>Pterygota</taxon>
        <taxon>Neoptera</taxon>
        <taxon>Endopterygota</taxon>
        <taxon>Diptera</taxon>
        <taxon>Brachycera</taxon>
        <taxon>Stratiomyomorpha</taxon>
        <taxon>Stratiomyidae</taxon>
        <taxon>Hermetiinae</taxon>
        <taxon>Hermetia</taxon>
    </lineage>
</organism>
<gene>
    <name evidence="2" type="ORF">HERILL_LOCUS8818</name>
</gene>
<dbReference type="InParanoid" id="A0A7R8US44"/>
<feature type="region of interest" description="Disordered" evidence="1">
    <location>
        <begin position="56"/>
        <end position="76"/>
    </location>
</feature>
<feature type="compositionally biased region" description="Basic and acidic residues" evidence="1">
    <location>
        <begin position="163"/>
        <end position="177"/>
    </location>
</feature>
<sequence length="238" mass="27299">MNRCYFCKRESNRFKKPQGNILKSIKKYKPQVTGETLMCTTCYKRAKDRLQEYIRRKQTEDESSRSNAVTTVGSMETASQDSFDRIVNQVSMRSVQRISREGRALVAEMRQSDAGTPSTSRRRPTRIVYVDETEEVVEERHVAGDTSSISRDESEQLIIPDNNNDKTKSLQRVRESDASSDPLNSDLIQEYYSSDDDTIVREDDPLPGVKPIVKRRRTPVVFADERLIPVFNTKTYGG</sequence>
<dbReference type="EMBL" id="LR899011">
    <property type="protein sequence ID" value="CAD7086016.1"/>
    <property type="molecule type" value="Genomic_DNA"/>
</dbReference>
<dbReference type="AlphaFoldDB" id="A0A7R8US44"/>
<feature type="region of interest" description="Disordered" evidence="1">
    <location>
        <begin position="107"/>
        <end position="126"/>
    </location>
</feature>
<proteinExistence type="predicted"/>
<evidence type="ECO:0000256" key="1">
    <source>
        <dbReference type="SAM" id="MobiDB-lite"/>
    </source>
</evidence>
<keyword evidence="3" id="KW-1185">Reference proteome</keyword>